<feature type="domain" description="PH" evidence="15">
    <location>
        <begin position="72"/>
        <end position="181"/>
    </location>
</feature>
<dbReference type="CDD" id="cd01231">
    <property type="entry name" value="PH_SH2B_family"/>
    <property type="match status" value="1"/>
</dbReference>
<evidence type="ECO:0000256" key="12">
    <source>
        <dbReference type="PROSITE-ProRule" id="PRU00191"/>
    </source>
</evidence>
<dbReference type="InterPro" id="IPR036290">
    <property type="entry name" value="Phe_ZIP_sf"/>
</dbReference>
<dbReference type="GO" id="GO:0035556">
    <property type="term" value="P:intracellular signal transduction"/>
    <property type="evidence" value="ECO:0007669"/>
    <property type="project" value="TreeGrafter"/>
</dbReference>
<feature type="region of interest" description="Disordered" evidence="13">
    <location>
        <begin position="492"/>
        <end position="588"/>
    </location>
</feature>
<dbReference type="RefSeq" id="XP_010852666.1">
    <property type="nucleotide sequence ID" value="XM_010854364.1"/>
</dbReference>
<dbReference type="OrthoDB" id="10047184at2759"/>
<keyword evidence="16" id="KW-1185">Reference proteome</keyword>
<reference evidence="17" key="1">
    <citation type="submission" date="2025-08" db="UniProtKB">
        <authorList>
            <consortium name="RefSeq"/>
        </authorList>
    </citation>
    <scope>IDENTIFICATION</scope>
    <source>
        <tissue evidence="17">Blood</tissue>
    </source>
</reference>
<dbReference type="SUPFAM" id="SSF55550">
    <property type="entry name" value="SH2 domain"/>
    <property type="match status" value="1"/>
</dbReference>
<proteinExistence type="inferred from homology"/>
<dbReference type="PRINTS" id="PR00401">
    <property type="entry name" value="SH2DOMAIN"/>
</dbReference>
<dbReference type="Proteomes" id="UP000515208">
    <property type="component" value="Unplaced"/>
</dbReference>
<dbReference type="GO" id="GO:0005068">
    <property type="term" value="F:transmembrane receptor protein tyrosine kinase adaptor activity"/>
    <property type="evidence" value="ECO:0007669"/>
    <property type="project" value="TreeGrafter"/>
</dbReference>
<comment type="subcellular location">
    <subcellularLocation>
        <location evidence="2">Cytoplasm</location>
    </subcellularLocation>
    <subcellularLocation>
        <location evidence="1">Membrane</location>
    </subcellularLocation>
</comment>
<dbReference type="KEGG" id="bbis:104998968"/>
<dbReference type="GeneID" id="104998968"/>
<evidence type="ECO:0000256" key="8">
    <source>
        <dbReference type="ARBA" id="ARBA00065784"/>
    </source>
</evidence>
<name>A0A6P3IDW1_BISBB</name>
<evidence type="ECO:0000313" key="16">
    <source>
        <dbReference type="Proteomes" id="UP000515208"/>
    </source>
</evidence>
<dbReference type="InterPro" id="IPR011993">
    <property type="entry name" value="PH-like_dom_sf"/>
</dbReference>
<evidence type="ECO:0000259" key="15">
    <source>
        <dbReference type="PROSITE" id="PS50003"/>
    </source>
</evidence>
<dbReference type="SUPFAM" id="SSF50729">
    <property type="entry name" value="PH domain-like"/>
    <property type="match status" value="1"/>
</dbReference>
<evidence type="ECO:0000256" key="13">
    <source>
        <dbReference type="SAM" id="MobiDB-lite"/>
    </source>
</evidence>
<feature type="domain" description="SH2" evidence="14">
    <location>
        <begin position="292"/>
        <end position="390"/>
    </location>
</feature>
<dbReference type="InterPro" id="IPR036860">
    <property type="entry name" value="SH2_dom_sf"/>
</dbReference>
<feature type="region of interest" description="Disordered" evidence="13">
    <location>
        <begin position="390"/>
        <end position="413"/>
    </location>
</feature>
<feature type="region of interest" description="Disordered" evidence="13">
    <location>
        <begin position="432"/>
        <end position="453"/>
    </location>
</feature>
<dbReference type="PROSITE" id="PS50001">
    <property type="entry name" value="SH2"/>
    <property type="match status" value="1"/>
</dbReference>
<dbReference type="FunFam" id="2.30.29.30:FF:000187">
    <property type="entry name" value="SH2B adapter protein 2"/>
    <property type="match status" value="1"/>
</dbReference>
<gene>
    <name evidence="17" type="primary">SH2B2</name>
</gene>
<dbReference type="Pfam" id="PF08916">
    <property type="entry name" value="Phe_ZIP"/>
    <property type="match status" value="1"/>
</dbReference>
<evidence type="ECO:0000313" key="17">
    <source>
        <dbReference type="RefSeq" id="XP_010852666.1"/>
    </source>
</evidence>
<evidence type="ECO:0000256" key="10">
    <source>
        <dbReference type="ARBA" id="ARBA00075397"/>
    </source>
</evidence>
<dbReference type="PANTHER" id="PTHR10872:SF4">
    <property type="entry name" value="SH2B ADAPTER PROTEIN 2"/>
    <property type="match status" value="1"/>
</dbReference>
<organism evidence="16 17">
    <name type="scientific">Bison bison bison</name>
    <name type="common">North American plains bison</name>
    <dbReference type="NCBI Taxonomy" id="43346"/>
    <lineage>
        <taxon>Eukaryota</taxon>
        <taxon>Metazoa</taxon>
        <taxon>Chordata</taxon>
        <taxon>Craniata</taxon>
        <taxon>Vertebrata</taxon>
        <taxon>Euteleostomi</taxon>
        <taxon>Mammalia</taxon>
        <taxon>Eutheria</taxon>
        <taxon>Laurasiatheria</taxon>
        <taxon>Artiodactyla</taxon>
        <taxon>Ruminantia</taxon>
        <taxon>Pecora</taxon>
        <taxon>Bovidae</taxon>
        <taxon>Bovinae</taxon>
        <taxon>Bison</taxon>
    </lineage>
</organism>
<dbReference type="Gene3D" id="2.30.29.30">
    <property type="entry name" value="Pleckstrin-homology domain (PH domain)/Phosphotyrosine-binding domain (PTB)"/>
    <property type="match status" value="1"/>
</dbReference>
<dbReference type="GO" id="GO:0005886">
    <property type="term" value="C:plasma membrane"/>
    <property type="evidence" value="ECO:0007669"/>
    <property type="project" value="TreeGrafter"/>
</dbReference>
<dbReference type="CDD" id="cd10411">
    <property type="entry name" value="SH2_SH2B2"/>
    <property type="match status" value="1"/>
</dbReference>
<dbReference type="AlphaFoldDB" id="A0A6P3IDW1"/>
<protein>
    <recommendedName>
        <fullName evidence="9">SH2B adapter protein 2</fullName>
    </recommendedName>
    <alternativeName>
        <fullName evidence="11">Adapter protein with pleckstrin homology and Src homology 2 domains</fullName>
    </alternativeName>
    <alternativeName>
        <fullName evidence="10">SH2 and PH domain-containing adapter protein APS</fullName>
    </alternativeName>
</protein>
<evidence type="ECO:0000256" key="3">
    <source>
        <dbReference type="ARBA" id="ARBA00010220"/>
    </source>
</evidence>
<evidence type="ECO:0000259" key="14">
    <source>
        <dbReference type="PROSITE" id="PS50001"/>
    </source>
</evidence>
<dbReference type="InterPro" id="IPR001849">
    <property type="entry name" value="PH_domain"/>
</dbReference>
<dbReference type="Pfam" id="PF00169">
    <property type="entry name" value="PH"/>
    <property type="match status" value="1"/>
</dbReference>
<sequence>MNGAAPVPVPVPVPDWRQFCELHAQAAAVDFAHKFCRFLRDNPAYDTPDAGASFSRHFAANFLDVFSEEVRRVLVAGPAPPRGASGPGGAAQWQKCRLLLRRAVAGERFRLEFFVPPKASRPKVSIPLSAIIEVRTTMPLEMPEKDNTFVLKVENGAEYILETIDSLQKHSWVADIQGCVDPGDSEEDTEPSCARGGCLASRVASCSCELLTEVDLPRPPETTAAVVTAPHSRAREAVGESLVHVPLETFLETPFLETLESPGGSGSNSTAEEAAEPEAQAEAELELSDYPWFHGTLSRVKAAQLVLAGGPRNHGLFVIRQSETRPGEYVLTFNFQGKAKHLRLSLNGHGQCHVQHLWFQSVLDMLRHFHTHPIPLESGGSADITLRSYVRAQGPPPDPGPSPSAAPPPPACWSEPAGQHYFSSLAAAACPPASPSEAGGASSSSASSSSAASLCLRGPGLPVGRVRLGDKRRQYLKGAEIKRWAQEAHRDWGGGFGRAGPEVDLSFGGKNGRRRSSCGSHLETRPAPGPSTPPSGSGSPEKDLVPAEPKPPPPPPSPRQFILQRPPLQAFPHMGGYSAPEGTQSFAA</sequence>
<keyword evidence="7" id="KW-0472">Membrane</keyword>
<evidence type="ECO:0000256" key="7">
    <source>
        <dbReference type="ARBA" id="ARBA00023136"/>
    </source>
</evidence>
<dbReference type="InterPro" id="IPR000980">
    <property type="entry name" value="SH2"/>
</dbReference>
<feature type="compositionally biased region" description="Pro residues" evidence="13">
    <location>
        <begin position="394"/>
        <end position="411"/>
    </location>
</feature>
<dbReference type="Gene3D" id="3.30.505.10">
    <property type="entry name" value="SH2 domain"/>
    <property type="match status" value="1"/>
</dbReference>
<dbReference type="PANTHER" id="PTHR10872">
    <property type="entry name" value="SH2B ADAPTER PROTEIN"/>
    <property type="match status" value="1"/>
</dbReference>
<comment type="similarity">
    <text evidence="3">Belongs to the SH2B adapter family.</text>
</comment>
<evidence type="ECO:0000256" key="4">
    <source>
        <dbReference type="ARBA" id="ARBA00022490"/>
    </source>
</evidence>
<evidence type="ECO:0000256" key="1">
    <source>
        <dbReference type="ARBA" id="ARBA00004370"/>
    </source>
</evidence>
<evidence type="ECO:0000256" key="5">
    <source>
        <dbReference type="ARBA" id="ARBA00022553"/>
    </source>
</evidence>
<keyword evidence="6 12" id="KW-0727">SH2 domain</keyword>
<dbReference type="FunFam" id="3.30.505.10:FF:000008">
    <property type="entry name" value="SH2B adapter protein 1 isoform 2"/>
    <property type="match status" value="1"/>
</dbReference>
<dbReference type="InterPro" id="IPR030523">
    <property type="entry name" value="SH2B"/>
</dbReference>
<evidence type="ECO:0000256" key="9">
    <source>
        <dbReference type="ARBA" id="ARBA00073702"/>
    </source>
</evidence>
<comment type="subunit">
    <text evidence="8">Homodimer. Interacts with KIT/c-KIT, SHC1, EPOR, PDGFR, VAV1 and VAV3. Interacts (via N-terminal region) with SHC1. Interacts (via the phosphorylated C-terminus) with GRB2. Interacts (via its SH2 domain) with EPOR, INSR and KIT. Interacts with GRB2 after B-cell antigen receptor stimulation. Interacts (via PH domain) with VAV3. Interacts with NTRK1, NTRK2 and NTRK3 (phosphorylated); after stimulation of the receptor by its extracellular ligand and subsequent autophosphorylation of the receptor. Binds INSR, GRB2, ASB6 and CAP. Insulin stimulation leads to dissociation of CAP. Binds CBS only when SH2B2/APS has become phosphorylated. INSR binding does not depend on the phosphorylation of SH2B2/APS.</text>
</comment>
<feature type="region of interest" description="Disordered" evidence="13">
    <location>
        <begin position="257"/>
        <end position="281"/>
    </location>
</feature>
<dbReference type="Pfam" id="PF00017">
    <property type="entry name" value="SH2"/>
    <property type="match status" value="1"/>
</dbReference>
<dbReference type="PROSITE" id="PS50003">
    <property type="entry name" value="PH_DOMAIN"/>
    <property type="match status" value="1"/>
</dbReference>
<feature type="compositionally biased region" description="Pro residues" evidence="13">
    <location>
        <begin position="548"/>
        <end position="558"/>
    </location>
</feature>
<accession>A0A6P3IDW1</accession>
<dbReference type="SUPFAM" id="SSF109805">
    <property type="entry name" value="Phenylalanine zipper"/>
    <property type="match status" value="1"/>
</dbReference>
<evidence type="ECO:0000256" key="11">
    <source>
        <dbReference type="ARBA" id="ARBA00080463"/>
    </source>
</evidence>
<dbReference type="GO" id="GO:0005737">
    <property type="term" value="C:cytoplasm"/>
    <property type="evidence" value="ECO:0007669"/>
    <property type="project" value="UniProtKB-SubCell"/>
</dbReference>
<evidence type="ECO:0000256" key="2">
    <source>
        <dbReference type="ARBA" id="ARBA00004496"/>
    </source>
</evidence>
<dbReference type="CTD" id="10603"/>
<dbReference type="SMART" id="SM00233">
    <property type="entry name" value="PH"/>
    <property type="match status" value="1"/>
</dbReference>
<keyword evidence="4" id="KW-0963">Cytoplasm</keyword>
<dbReference type="SMART" id="SM00252">
    <property type="entry name" value="SH2"/>
    <property type="match status" value="1"/>
</dbReference>
<dbReference type="GO" id="GO:0050851">
    <property type="term" value="P:antigen receptor-mediated signaling pathway"/>
    <property type="evidence" value="ECO:0007669"/>
    <property type="project" value="TreeGrafter"/>
</dbReference>
<dbReference type="InterPro" id="IPR035058">
    <property type="entry name" value="SH2B2_SH2"/>
</dbReference>
<keyword evidence="5" id="KW-0597">Phosphoprotein</keyword>
<dbReference type="InterPro" id="IPR015012">
    <property type="entry name" value="Phe_ZIP"/>
</dbReference>
<evidence type="ECO:0000256" key="6">
    <source>
        <dbReference type="ARBA" id="ARBA00022999"/>
    </source>
</evidence>